<reference evidence="1" key="1">
    <citation type="journal article" date="2020" name="Nature">
        <title>Giant virus diversity and host interactions through global metagenomics.</title>
        <authorList>
            <person name="Schulz F."/>
            <person name="Roux S."/>
            <person name="Paez-Espino D."/>
            <person name="Jungbluth S."/>
            <person name="Walsh D.A."/>
            <person name="Denef V.J."/>
            <person name="McMahon K.D."/>
            <person name="Konstantinidis K.T."/>
            <person name="Eloe-Fadrosh E.A."/>
            <person name="Kyrpides N.C."/>
            <person name="Woyke T."/>
        </authorList>
    </citation>
    <scope>NUCLEOTIDE SEQUENCE</scope>
    <source>
        <strain evidence="1">GVMAG-M-3300013285-6</strain>
    </source>
</reference>
<sequence>MRCRHCWLPASKGLLCRGCHRESADVQFQEVLEALCCKEDVDPRDWATLSTSRQGALLTFAYASAHPSRYHFPRGCAAWPSFLLRVKDHQPGDLCCRGFRVMVRRGLYKERIVPESCAGCALALYLSSPEIYLAPLLDIFIYRDGLSGYFFKKNGKPGQQKEEMLSFVHEILWLPKDALFFEEVDADAKRRAILLTLRDSVHHGESLLKELVLRPENYSLLLANPPVVQECYLDLVFEDPEERWAFCSKVREKFVKRVEMRCRVIKEELMEKTWAPGRVIPWCFSVDEKESVVAFKSQPFQ</sequence>
<name>A0A6C0BL97_9ZZZZ</name>
<proteinExistence type="predicted"/>
<protein>
    <submittedName>
        <fullName evidence="1">Uncharacterized protein</fullName>
    </submittedName>
</protein>
<evidence type="ECO:0000313" key="1">
    <source>
        <dbReference type="EMBL" id="QHS92073.1"/>
    </source>
</evidence>
<dbReference type="EMBL" id="MN739168">
    <property type="protein sequence ID" value="QHS92073.1"/>
    <property type="molecule type" value="Genomic_DNA"/>
</dbReference>
<organism evidence="1">
    <name type="scientific">viral metagenome</name>
    <dbReference type="NCBI Taxonomy" id="1070528"/>
    <lineage>
        <taxon>unclassified sequences</taxon>
        <taxon>metagenomes</taxon>
        <taxon>organismal metagenomes</taxon>
    </lineage>
</organism>
<dbReference type="AlphaFoldDB" id="A0A6C0BL97"/>
<accession>A0A6C0BL97</accession>